<organism evidence="2">
    <name type="scientific">marine sediment metagenome</name>
    <dbReference type="NCBI Taxonomy" id="412755"/>
    <lineage>
        <taxon>unclassified sequences</taxon>
        <taxon>metagenomes</taxon>
        <taxon>ecological metagenomes</taxon>
    </lineage>
</organism>
<dbReference type="SUPFAM" id="SSF54909">
    <property type="entry name" value="Dimeric alpha+beta barrel"/>
    <property type="match status" value="1"/>
</dbReference>
<dbReference type="Pfam" id="PF07045">
    <property type="entry name" value="DUF1330"/>
    <property type="match status" value="1"/>
</dbReference>
<evidence type="ECO:0000259" key="1">
    <source>
        <dbReference type="Pfam" id="PF07045"/>
    </source>
</evidence>
<dbReference type="PANTHER" id="PTHR40257">
    <property type="match status" value="1"/>
</dbReference>
<reference evidence="2" key="1">
    <citation type="journal article" date="2015" name="Nature">
        <title>Complex archaea that bridge the gap between prokaryotes and eukaryotes.</title>
        <authorList>
            <person name="Spang A."/>
            <person name="Saw J.H."/>
            <person name="Jorgensen S.L."/>
            <person name="Zaremba-Niedzwiedzka K."/>
            <person name="Martijn J."/>
            <person name="Lind A.E."/>
            <person name="van Eijk R."/>
            <person name="Schleper C."/>
            <person name="Guy L."/>
            <person name="Ettema T.J."/>
        </authorList>
    </citation>
    <scope>NUCLEOTIDE SEQUENCE</scope>
</reference>
<dbReference type="AlphaFoldDB" id="A0A0F9YPD1"/>
<dbReference type="Gene3D" id="3.30.70.100">
    <property type="match status" value="1"/>
</dbReference>
<evidence type="ECO:0000313" key="2">
    <source>
        <dbReference type="EMBL" id="KKO06539.1"/>
    </source>
</evidence>
<accession>A0A0F9YPD1</accession>
<comment type="caution">
    <text evidence="2">The sequence shown here is derived from an EMBL/GenBank/DDBJ whole genome shotgun (WGS) entry which is preliminary data.</text>
</comment>
<dbReference type="EMBL" id="LAZR01000015">
    <property type="protein sequence ID" value="KKO06539.1"/>
    <property type="molecule type" value="Genomic_DNA"/>
</dbReference>
<name>A0A0F9YPD1_9ZZZZ</name>
<sequence length="135" mass="14542">MPSLNPSGSSLKALLAKVPAETPILMLNLLRFNAQAQYPTGSGHSPCSGREAYGRYSVVAGQKVAEAGGNVRLQARALHALIAPEDEQWDQMLVVAYPSVQAFLNMLAQEDYKAATVHRTAALMDSRLVCTTEVK</sequence>
<dbReference type="PANTHER" id="PTHR40257:SF1">
    <property type="entry name" value="DUF1330 DOMAIN-CONTAINING PROTEIN"/>
    <property type="match status" value="1"/>
</dbReference>
<dbReference type="InterPro" id="IPR010753">
    <property type="entry name" value="DUF1330"/>
</dbReference>
<proteinExistence type="predicted"/>
<protein>
    <recommendedName>
        <fullName evidence="1">DUF1330 domain-containing protein</fullName>
    </recommendedName>
</protein>
<dbReference type="InterPro" id="IPR011008">
    <property type="entry name" value="Dimeric_a/b-barrel"/>
</dbReference>
<gene>
    <name evidence="2" type="ORF">LCGC14_0063470</name>
</gene>
<feature type="domain" description="DUF1330" evidence="1">
    <location>
        <begin position="50"/>
        <end position="124"/>
    </location>
</feature>